<feature type="chain" id="PRO_5017978538" description="TIGR02186 family protein" evidence="2">
    <location>
        <begin position="18"/>
        <end position="292"/>
    </location>
</feature>
<dbReference type="AlphaFoldDB" id="A0A3M0M965"/>
<keyword evidence="1" id="KW-1133">Transmembrane helix</keyword>
<evidence type="ECO:0000256" key="2">
    <source>
        <dbReference type="SAM" id="SignalP"/>
    </source>
</evidence>
<organism evidence="3 4">
    <name type="scientific">Paracoccus alkanivorans</name>
    <dbReference type="NCBI Taxonomy" id="2116655"/>
    <lineage>
        <taxon>Bacteria</taxon>
        <taxon>Pseudomonadati</taxon>
        <taxon>Pseudomonadota</taxon>
        <taxon>Alphaproteobacteria</taxon>
        <taxon>Rhodobacterales</taxon>
        <taxon>Paracoccaceae</taxon>
        <taxon>Paracoccus</taxon>
    </lineage>
</organism>
<dbReference type="EMBL" id="QOKZ01000010">
    <property type="protein sequence ID" value="RMC32120.1"/>
    <property type="molecule type" value="Genomic_DNA"/>
</dbReference>
<keyword evidence="1" id="KW-0472">Membrane</keyword>
<feature type="transmembrane region" description="Helical" evidence="1">
    <location>
        <begin position="265"/>
        <end position="286"/>
    </location>
</feature>
<protein>
    <recommendedName>
        <fullName evidence="5">TIGR02186 family protein</fullName>
    </recommendedName>
</protein>
<evidence type="ECO:0008006" key="5">
    <source>
        <dbReference type="Google" id="ProtNLM"/>
    </source>
</evidence>
<name>A0A3M0M965_9RHOB</name>
<keyword evidence="4" id="KW-1185">Reference proteome</keyword>
<evidence type="ECO:0000313" key="3">
    <source>
        <dbReference type="EMBL" id="RMC32120.1"/>
    </source>
</evidence>
<sequence length="292" mass="32080">MALSALLALWLAGPAAAQISEAPAPVTESDEVVPTFPDPAQRRRVITAIARNKEQPAEQVVAGLSKDSVAITASFDGSEILIYGAIKRETPIPPGPPLQVIVTVEAPSRPLTIWRKERKAGIWINTEKVEIGAAPGFYAVATSAPLESILQEEWDRRYRISLPLALRAYAGKLAVEDAVPFTEALIRLRQNNGLYRLAEGGVKLVDQTLFRADVSLPANLIEGDYKTRIFLLRDGQVMDVYRAPIEVRKVGVERWLYRLAFDQPLLYGLMSLAVAVIAGWGASAVFRKLRRA</sequence>
<gene>
    <name evidence="3" type="ORF">C9E81_19165</name>
</gene>
<comment type="caution">
    <text evidence="3">The sequence shown here is derived from an EMBL/GenBank/DDBJ whole genome shotgun (WGS) entry which is preliminary data.</text>
</comment>
<evidence type="ECO:0000313" key="4">
    <source>
        <dbReference type="Proteomes" id="UP000273516"/>
    </source>
</evidence>
<accession>A0A3M0M965</accession>
<dbReference type="OrthoDB" id="9815212at2"/>
<reference evidence="3 4" key="1">
    <citation type="submission" date="2018-07" db="EMBL/GenBank/DDBJ databases">
        <authorList>
            <person name="Zhang Y."/>
            <person name="Wang L."/>
            <person name="Ma S."/>
        </authorList>
    </citation>
    <scope>NUCLEOTIDE SEQUENCE [LARGE SCALE GENOMIC DNA]</scope>
    <source>
        <strain evidence="3 4">4-2</strain>
    </source>
</reference>
<keyword evidence="2" id="KW-0732">Signal</keyword>
<dbReference type="Proteomes" id="UP000273516">
    <property type="component" value="Unassembled WGS sequence"/>
</dbReference>
<feature type="signal peptide" evidence="2">
    <location>
        <begin position="1"/>
        <end position="17"/>
    </location>
</feature>
<evidence type="ECO:0000256" key="1">
    <source>
        <dbReference type="SAM" id="Phobius"/>
    </source>
</evidence>
<proteinExistence type="predicted"/>
<dbReference type="Pfam" id="PF09608">
    <property type="entry name" value="Alph_Pro_TM"/>
    <property type="match status" value="1"/>
</dbReference>
<dbReference type="InterPro" id="IPR019088">
    <property type="entry name" value="CHP02186-rel_TM"/>
</dbReference>
<keyword evidence="1" id="KW-0812">Transmembrane</keyword>